<sequence>MANLSVEEKINLYLKKNPALKTKDRETILSVMVKTGELSLSEAEKISAFSKTEIVRNDKGTSLEHSNKFSSLKAEPAPVTVEQAQNLSIEYLSENLQSAIDIFRKMDNGVVSSVYDSVKNVLNTEFSSKNVGEVLRKEQDGLGFLVKAKEGSLTRREYYQKNKERLKEMILSRFNRQDDTGISYLEKFRGNYSKEDFTKILEEYITQTIDTISSMKGIKDAQHKLILQEEQETEAFMTEIAEKAKLAQTKDFLPEGQNKKLPHLKPAPHPYDSEELMTFEETFELERGTKFSSQSFEILQQSKGELSFATGAYNKTQQLRNNVKMFLDEYSVATKAKTMADGTLVETEEPSAEKRAAEISSMFTEYYASAPEMAQKELETIITKQKLDLKISENSDGALSIEFGELYKDDKQKNRAVNTLLKISVQEQEKKLNRMLGGKSYESYLEKYQQDYCMTFGRRNADELAKAMREDQMTVVDKYSGIASMAGLGLMAAGGVVMITPASPLGSGMVAAGGKIAMAGIVAKNAFGFTEELTRDEVSEDRMTMLKKNLAMDLGGLIIGGAAGRQGLKYASQILQNGGNKAFAILAEKGTDFTLSAAGDLAMIGALDYDESLSQTLKNNGIGIIVSTLTGIKGSKELFKNEFPKTLMPSVLKNDNSREVLLEGGIKASELNETAPFAKRLDERHDAGDYINVPEAKQNIKDLNTKLSSLKNDSGVPFNKIYPASSFADKFGAGNLPELSKFIDEMQAKYSDDNYVASILSGMLHNKGFNFEENLHLLRKCMTKFDDSKENQSAMTHLIWILDSNSSKAAGILLDLPKRAGNSDIPWSNLKEIVDKAEDVIDEQGAKALERAFKIKDENENYVFSAGDLQVIDNIKSIIADKDFTDAEIIKFINKKSDFDFIGDISSVANVITSKKNPALKLKLKDYLADSVENLAKNQEFISEVTNKVLSSKINAITDKRLKSFVKRNLNKIKDPERRFMFLDKLKHDFQELSKVKDSYITGKIYSELGKFAEAMNDMSEDVDWLAYYDITRYLKIDKELNGENFVSYGNASEYLDYMMTEYPDEAITFMDLAKKYTSMTPQEYSKYVDDNIIKNSDYYKFYVNVPNYVKDKKIQNLKLYFMRSKINEADPNCPVKDKRTIRKLYKEK</sequence>
<feature type="non-terminal residue" evidence="1">
    <location>
        <position position="1149"/>
    </location>
</feature>
<dbReference type="Proteomes" id="UP000824139">
    <property type="component" value="Unassembled WGS sequence"/>
</dbReference>
<comment type="caution">
    <text evidence="1">The sequence shown here is derived from an EMBL/GenBank/DDBJ whole genome shotgun (WGS) entry which is preliminary data.</text>
</comment>
<evidence type="ECO:0000313" key="1">
    <source>
        <dbReference type="EMBL" id="HIS82908.1"/>
    </source>
</evidence>
<evidence type="ECO:0000313" key="2">
    <source>
        <dbReference type="Proteomes" id="UP000824139"/>
    </source>
</evidence>
<name>A0A9D1FVW7_9BACT</name>
<reference evidence="1" key="2">
    <citation type="journal article" date="2021" name="PeerJ">
        <title>Extensive microbial diversity within the chicken gut microbiome revealed by metagenomics and culture.</title>
        <authorList>
            <person name="Gilroy R."/>
            <person name="Ravi A."/>
            <person name="Getino M."/>
            <person name="Pursley I."/>
            <person name="Horton D.L."/>
            <person name="Alikhan N.F."/>
            <person name="Baker D."/>
            <person name="Gharbi K."/>
            <person name="Hall N."/>
            <person name="Watson M."/>
            <person name="Adriaenssens E.M."/>
            <person name="Foster-Nyarko E."/>
            <person name="Jarju S."/>
            <person name="Secka A."/>
            <person name="Antonio M."/>
            <person name="Oren A."/>
            <person name="Chaudhuri R.R."/>
            <person name="La Ragione R."/>
            <person name="Hildebrand F."/>
            <person name="Pallen M.J."/>
        </authorList>
    </citation>
    <scope>NUCLEOTIDE SEQUENCE</scope>
    <source>
        <strain evidence="1">CHK152-2994</strain>
    </source>
</reference>
<accession>A0A9D1FVW7</accession>
<reference evidence="1" key="1">
    <citation type="submission" date="2020-10" db="EMBL/GenBank/DDBJ databases">
        <authorList>
            <person name="Gilroy R."/>
        </authorList>
    </citation>
    <scope>NUCLEOTIDE SEQUENCE</scope>
    <source>
        <strain evidence="1">CHK152-2994</strain>
    </source>
</reference>
<proteinExistence type="predicted"/>
<dbReference type="EMBL" id="DVJO01000103">
    <property type="protein sequence ID" value="HIS82908.1"/>
    <property type="molecule type" value="Genomic_DNA"/>
</dbReference>
<dbReference type="AlphaFoldDB" id="A0A9D1FVW7"/>
<protein>
    <submittedName>
        <fullName evidence="1">Uncharacterized protein</fullName>
    </submittedName>
</protein>
<organism evidence="1 2">
    <name type="scientific">Candidatus Scatenecus faecavium</name>
    <dbReference type="NCBI Taxonomy" id="2840915"/>
    <lineage>
        <taxon>Bacteria</taxon>
        <taxon>Candidatus Scatenecus</taxon>
    </lineage>
</organism>
<gene>
    <name evidence="1" type="ORF">IAD41_04805</name>
</gene>